<dbReference type="Proteomes" id="UP001218218">
    <property type="component" value="Unassembled WGS sequence"/>
</dbReference>
<organism evidence="2 3">
    <name type="scientific">Mycena albidolilacea</name>
    <dbReference type="NCBI Taxonomy" id="1033008"/>
    <lineage>
        <taxon>Eukaryota</taxon>
        <taxon>Fungi</taxon>
        <taxon>Dikarya</taxon>
        <taxon>Basidiomycota</taxon>
        <taxon>Agaricomycotina</taxon>
        <taxon>Agaricomycetes</taxon>
        <taxon>Agaricomycetidae</taxon>
        <taxon>Agaricales</taxon>
        <taxon>Marasmiineae</taxon>
        <taxon>Mycenaceae</taxon>
        <taxon>Mycena</taxon>
    </lineage>
</organism>
<comment type="caution">
    <text evidence="2">The sequence shown here is derived from an EMBL/GenBank/DDBJ whole genome shotgun (WGS) entry which is preliminary data.</text>
</comment>
<protein>
    <submittedName>
        <fullName evidence="2">Uncharacterized protein</fullName>
    </submittedName>
</protein>
<gene>
    <name evidence="2" type="ORF">DFH08DRAFT_966822</name>
</gene>
<evidence type="ECO:0000313" key="2">
    <source>
        <dbReference type="EMBL" id="KAJ7331085.1"/>
    </source>
</evidence>
<proteinExistence type="predicted"/>
<reference evidence="2" key="1">
    <citation type="submission" date="2023-03" db="EMBL/GenBank/DDBJ databases">
        <title>Massive genome expansion in bonnet fungi (Mycena s.s.) driven by repeated elements and novel gene families across ecological guilds.</title>
        <authorList>
            <consortium name="Lawrence Berkeley National Laboratory"/>
            <person name="Harder C.B."/>
            <person name="Miyauchi S."/>
            <person name="Viragh M."/>
            <person name="Kuo A."/>
            <person name="Thoen E."/>
            <person name="Andreopoulos B."/>
            <person name="Lu D."/>
            <person name="Skrede I."/>
            <person name="Drula E."/>
            <person name="Henrissat B."/>
            <person name="Morin E."/>
            <person name="Kohler A."/>
            <person name="Barry K."/>
            <person name="LaButti K."/>
            <person name="Morin E."/>
            <person name="Salamov A."/>
            <person name="Lipzen A."/>
            <person name="Mereny Z."/>
            <person name="Hegedus B."/>
            <person name="Baldrian P."/>
            <person name="Stursova M."/>
            <person name="Weitz H."/>
            <person name="Taylor A."/>
            <person name="Grigoriev I.V."/>
            <person name="Nagy L.G."/>
            <person name="Martin F."/>
            <person name="Kauserud H."/>
        </authorList>
    </citation>
    <scope>NUCLEOTIDE SEQUENCE</scope>
    <source>
        <strain evidence="2">CBHHK002</strain>
    </source>
</reference>
<feature type="region of interest" description="Disordered" evidence="1">
    <location>
        <begin position="188"/>
        <end position="234"/>
    </location>
</feature>
<feature type="compositionally biased region" description="Basic and acidic residues" evidence="1">
    <location>
        <begin position="78"/>
        <end position="90"/>
    </location>
</feature>
<evidence type="ECO:0000313" key="3">
    <source>
        <dbReference type="Proteomes" id="UP001218218"/>
    </source>
</evidence>
<feature type="compositionally biased region" description="Gly residues" evidence="1">
    <location>
        <begin position="222"/>
        <end position="234"/>
    </location>
</feature>
<dbReference type="AlphaFoldDB" id="A0AAD6ZNL8"/>
<accession>A0AAD6ZNL8</accession>
<name>A0AAD6ZNL8_9AGAR</name>
<evidence type="ECO:0000256" key="1">
    <source>
        <dbReference type="SAM" id="MobiDB-lite"/>
    </source>
</evidence>
<dbReference type="EMBL" id="JARIHO010000036">
    <property type="protein sequence ID" value="KAJ7331085.1"/>
    <property type="molecule type" value="Genomic_DNA"/>
</dbReference>
<sequence>MSYSHLTNTPDIRDRRQSCSFSTIVPIIVLGQLTYGTASGIISSPQDLRSRVQPHFEESRPLRPNAPTMWSRPPLAPEARDAALRPRKDSFSAAGSQYPGQKYPQLMDFREYDRQSGGSSMHSPTPARHRPSYQPAPTAIVEELLENYDPNDPLEHQPAPADFAANVPGTIYPYAGPRVPTAPPMPAVDKGKGRAMTPDPFAPQSTTISTGSFPPPPPGLSGSPGGGGGGSGSGGEIEARHLVVRLCLILSFPLEFLPAQVLRHRIQDLVAVEVVAVVVADHLVRLRLQVLQVLPVCKGLLALHFISRLRIILSLTSTFSKWHKL</sequence>
<keyword evidence="3" id="KW-1185">Reference proteome</keyword>
<feature type="region of interest" description="Disordered" evidence="1">
    <location>
        <begin position="56"/>
        <end position="133"/>
    </location>
</feature>